<dbReference type="InParanoid" id="A7RVN1"/>
<dbReference type="GO" id="GO:0008270">
    <property type="term" value="F:zinc ion binding"/>
    <property type="evidence" value="ECO:0007669"/>
    <property type="project" value="UniProtKB-KW"/>
</dbReference>
<dbReference type="InterPro" id="IPR013083">
    <property type="entry name" value="Znf_RING/FYVE/PHD"/>
</dbReference>
<evidence type="ECO:0000256" key="1">
    <source>
        <dbReference type="ARBA" id="ARBA00022771"/>
    </source>
</evidence>
<accession>A7RVN1</accession>
<reference evidence="5 6" key="1">
    <citation type="journal article" date="2007" name="Science">
        <title>Sea anemone genome reveals ancestral eumetazoan gene repertoire and genomic organization.</title>
        <authorList>
            <person name="Putnam N.H."/>
            <person name="Srivastava M."/>
            <person name="Hellsten U."/>
            <person name="Dirks B."/>
            <person name="Chapman J."/>
            <person name="Salamov A."/>
            <person name="Terry A."/>
            <person name="Shapiro H."/>
            <person name="Lindquist E."/>
            <person name="Kapitonov V.V."/>
            <person name="Jurka J."/>
            <person name="Genikhovich G."/>
            <person name="Grigoriev I.V."/>
            <person name="Lucas S.M."/>
            <person name="Steele R.E."/>
            <person name="Finnerty J.R."/>
            <person name="Technau U."/>
            <person name="Martindale M.Q."/>
            <person name="Rokhsar D.S."/>
        </authorList>
    </citation>
    <scope>NUCLEOTIDE SEQUENCE [LARGE SCALE GENOMIC DNA]</scope>
    <source>
        <strain evidence="6">CH2 X CH6</strain>
    </source>
</reference>
<keyword evidence="6" id="KW-1185">Reference proteome</keyword>
<dbReference type="STRING" id="45351.A7RVN1"/>
<evidence type="ECO:0000259" key="4">
    <source>
        <dbReference type="PROSITE" id="PS50089"/>
    </source>
</evidence>
<dbReference type="PROSITE" id="PS50089">
    <property type="entry name" value="ZF_RING_2"/>
    <property type="match status" value="1"/>
</dbReference>
<evidence type="ECO:0000256" key="3">
    <source>
        <dbReference type="PROSITE-ProRule" id="PRU00175"/>
    </source>
</evidence>
<dbReference type="EMBL" id="DS469544">
    <property type="protein sequence ID" value="EDO44414.1"/>
    <property type="molecule type" value="Genomic_DNA"/>
</dbReference>
<keyword evidence="1 3" id="KW-0863">Zinc-finger</keyword>
<dbReference type="PANTHER" id="PTHR28651:SF1">
    <property type="entry name" value="TRANSMEMBRANE PROTEIN 232"/>
    <property type="match status" value="1"/>
</dbReference>
<evidence type="ECO:0000256" key="2">
    <source>
        <dbReference type="ARBA" id="ARBA00022833"/>
    </source>
</evidence>
<dbReference type="PANTHER" id="PTHR28651">
    <property type="entry name" value="TRANSMEMBRANE PROTEIN 232"/>
    <property type="match status" value="1"/>
</dbReference>
<dbReference type="InterPro" id="IPR001841">
    <property type="entry name" value="Znf_RING"/>
</dbReference>
<evidence type="ECO:0000313" key="5">
    <source>
        <dbReference type="EMBL" id="EDO44414.1"/>
    </source>
</evidence>
<dbReference type="Proteomes" id="UP000001593">
    <property type="component" value="Unassembled WGS sequence"/>
</dbReference>
<proteinExistence type="predicted"/>
<keyword evidence="2" id="KW-0862">Zinc</keyword>
<organism evidence="5 6">
    <name type="scientific">Nematostella vectensis</name>
    <name type="common">Starlet sea anemone</name>
    <dbReference type="NCBI Taxonomy" id="45351"/>
    <lineage>
        <taxon>Eukaryota</taxon>
        <taxon>Metazoa</taxon>
        <taxon>Cnidaria</taxon>
        <taxon>Anthozoa</taxon>
        <taxon>Hexacorallia</taxon>
        <taxon>Actiniaria</taxon>
        <taxon>Edwardsiidae</taxon>
        <taxon>Nematostella</taxon>
    </lineage>
</organism>
<keyword evidence="1 3" id="KW-0479">Metal-binding</keyword>
<sequence length="378" mass="42524">MAGATSEGERINSIHLQNLEKNCRVCGNRLKKYKDRFETSYNCKDHVVFLAETYNLSIEKDDQTIHPSKFCQRFELNEIRKDDFYCPICCELLDKPVETIFTHNACGACLTQALAVNSSCPVCKTILSSGDDIKKFNHTLLGLIESQIYKCKGCGKEVQYQHCGEHECRPSEGSAPPNVAQQQPSQTISEALKALRDGKMNREVAELGTAVVRELLKRSADKTVSLPCRGKKVGGRLSAGGEMDTLVIHQLRQKEKKEREAVLKKALGKELILQIPEGEALAMKADLRLPWFALGKLTRWFSNWILSTFCSQSPRISKPFATESLRSARLSVQNYLARQELSRQNSNSCSAYSVFATSSTILRPRCPKNSYQFWVNTN</sequence>
<gene>
    <name evidence="5" type="ORF">NEMVEDRAFT_v1g202813</name>
</gene>
<dbReference type="PhylomeDB" id="A7RVN1"/>
<name>A7RVN1_NEMVE</name>
<dbReference type="InterPro" id="IPR031747">
    <property type="entry name" value="TMEM232"/>
</dbReference>
<protein>
    <recommendedName>
        <fullName evidence="4">RING-type domain-containing protein</fullName>
    </recommendedName>
</protein>
<dbReference type="HOGENOM" id="CLU_732167_0_0_1"/>
<evidence type="ECO:0000313" key="6">
    <source>
        <dbReference type="Proteomes" id="UP000001593"/>
    </source>
</evidence>
<dbReference type="Gene3D" id="3.30.40.10">
    <property type="entry name" value="Zinc/RING finger domain, C3HC4 (zinc finger)"/>
    <property type="match status" value="1"/>
</dbReference>
<feature type="domain" description="RING-type" evidence="4">
    <location>
        <begin position="86"/>
        <end position="124"/>
    </location>
</feature>
<dbReference type="AlphaFoldDB" id="A7RVN1"/>
<dbReference type="SUPFAM" id="SSF57850">
    <property type="entry name" value="RING/U-box"/>
    <property type="match status" value="1"/>
</dbReference>